<dbReference type="EMBL" id="GANP01014310">
    <property type="protein sequence ID" value="JAB70158.1"/>
    <property type="molecule type" value="mRNA"/>
</dbReference>
<proteinExistence type="evidence at transcript level"/>
<sequence length="82" mass="9166">MFQQCPVKWYFLLLGHQDWGAAKCIESHTFGSGEHTIQLKPRCEGGCSEKKPEDGDKCVMKSETSGPVLIFLSGVCQNYVRV</sequence>
<accession>V5HAP3</accession>
<reference evidence="1" key="1">
    <citation type="journal article" date="2015" name="Sci. Rep.">
        <title>Tissue- and time-dependent transcription in Ixodes ricinus salivary glands and midguts when blood feeding on the vertebrate host.</title>
        <authorList>
            <person name="Kotsyfakis M."/>
            <person name="Schwarz A."/>
            <person name="Erhart J."/>
            <person name="Ribeiro J.M."/>
        </authorList>
    </citation>
    <scope>NUCLEOTIDE SEQUENCE</scope>
    <source>
        <tissue evidence="1">Salivary gland and midgut</tissue>
    </source>
</reference>
<dbReference type="AlphaFoldDB" id="V5HAP3"/>
<evidence type="ECO:0000313" key="1">
    <source>
        <dbReference type="EMBL" id="JAB70158.1"/>
    </source>
</evidence>
<name>V5HAP3_IXORI</name>
<organism evidence="1">
    <name type="scientific">Ixodes ricinus</name>
    <name type="common">Common tick</name>
    <name type="synonym">Acarus ricinus</name>
    <dbReference type="NCBI Taxonomy" id="34613"/>
    <lineage>
        <taxon>Eukaryota</taxon>
        <taxon>Metazoa</taxon>
        <taxon>Ecdysozoa</taxon>
        <taxon>Arthropoda</taxon>
        <taxon>Chelicerata</taxon>
        <taxon>Arachnida</taxon>
        <taxon>Acari</taxon>
        <taxon>Parasitiformes</taxon>
        <taxon>Ixodida</taxon>
        <taxon>Ixodoidea</taxon>
        <taxon>Ixodidae</taxon>
        <taxon>Ixodinae</taxon>
        <taxon>Ixodes</taxon>
    </lineage>
</organism>
<protein>
    <submittedName>
        <fullName evidence="1">Putative secreted protein</fullName>
    </submittedName>
</protein>